<dbReference type="GO" id="GO:0032993">
    <property type="term" value="C:protein-DNA complex"/>
    <property type="evidence" value="ECO:0007669"/>
    <property type="project" value="TreeGrafter"/>
</dbReference>
<dbReference type="Gene3D" id="6.10.250.690">
    <property type="match status" value="1"/>
</dbReference>
<dbReference type="RefSeq" id="WP_116064049.1">
    <property type="nucleotide sequence ID" value="NZ_QRDZ01000029.1"/>
</dbReference>
<dbReference type="GO" id="GO:0006355">
    <property type="term" value="P:regulation of DNA-templated transcription"/>
    <property type="evidence" value="ECO:0007669"/>
    <property type="project" value="InterPro"/>
</dbReference>
<dbReference type="SUPFAM" id="SSF52172">
    <property type="entry name" value="CheY-like"/>
    <property type="match status" value="1"/>
</dbReference>
<dbReference type="GO" id="GO:0000976">
    <property type="term" value="F:transcription cis-regulatory region binding"/>
    <property type="evidence" value="ECO:0007669"/>
    <property type="project" value="TreeGrafter"/>
</dbReference>
<evidence type="ECO:0000256" key="3">
    <source>
        <dbReference type="ARBA" id="ARBA00023015"/>
    </source>
</evidence>
<keyword evidence="11" id="KW-1185">Reference proteome</keyword>
<gene>
    <name evidence="10" type="ORF">DFP98_12916</name>
</gene>
<evidence type="ECO:0000313" key="11">
    <source>
        <dbReference type="Proteomes" id="UP000256977"/>
    </source>
</evidence>
<dbReference type="SMART" id="SM00862">
    <property type="entry name" value="Trans_reg_C"/>
    <property type="match status" value="1"/>
</dbReference>
<evidence type="ECO:0000256" key="6">
    <source>
        <dbReference type="PROSITE-ProRule" id="PRU00169"/>
    </source>
</evidence>
<proteinExistence type="predicted"/>
<dbReference type="SUPFAM" id="SSF46894">
    <property type="entry name" value="C-terminal effector domain of the bipartite response regulators"/>
    <property type="match status" value="1"/>
</dbReference>
<keyword evidence="5" id="KW-0804">Transcription</keyword>
<evidence type="ECO:0000256" key="1">
    <source>
        <dbReference type="ARBA" id="ARBA00022553"/>
    </source>
</evidence>
<dbReference type="PANTHER" id="PTHR48111">
    <property type="entry name" value="REGULATOR OF RPOS"/>
    <property type="match status" value="1"/>
</dbReference>
<feature type="domain" description="OmpR/PhoB-type" evidence="9">
    <location>
        <begin position="129"/>
        <end position="227"/>
    </location>
</feature>
<dbReference type="CDD" id="cd00383">
    <property type="entry name" value="trans_reg_C"/>
    <property type="match status" value="1"/>
</dbReference>
<evidence type="ECO:0000256" key="2">
    <source>
        <dbReference type="ARBA" id="ARBA00023012"/>
    </source>
</evidence>
<dbReference type="Gene3D" id="3.40.50.2300">
    <property type="match status" value="1"/>
</dbReference>
<protein>
    <submittedName>
        <fullName evidence="10">DNA-binding response OmpR family regulator</fullName>
    </submittedName>
</protein>
<dbReference type="InterPro" id="IPR039420">
    <property type="entry name" value="WalR-like"/>
</dbReference>
<keyword evidence="1 6" id="KW-0597">Phosphoprotein</keyword>
<dbReference type="Pfam" id="PF00486">
    <property type="entry name" value="Trans_reg_C"/>
    <property type="match status" value="1"/>
</dbReference>
<dbReference type="InterPro" id="IPR036388">
    <property type="entry name" value="WH-like_DNA-bd_sf"/>
</dbReference>
<dbReference type="CDD" id="cd18159">
    <property type="entry name" value="REC_OmpR_NsrR-like"/>
    <property type="match status" value="1"/>
</dbReference>
<keyword evidence="3" id="KW-0805">Transcription regulation</keyword>
<keyword evidence="4 7" id="KW-0238">DNA-binding</keyword>
<dbReference type="PROSITE" id="PS51755">
    <property type="entry name" value="OMPR_PHOB"/>
    <property type="match status" value="1"/>
</dbReference>
<sequence length="235" mass="27311">MQRIMICEDDPKLAALLQANIEKYGYDTGVVEDFSGVTDFFRRYDPHLVLMDVNLPKFDGFYWCRQIRALSKCQILFISARDGEMDQVMALEYGADDYITKPFHMEVVMAKIRSQLRRAYGEYAERTEERIVKLAGLQLYPERLELALHGVNSMLTKKEAVLLEMLMRRSPRIVSREALLEELWDDQAFVDENTLNVNITRLRKKLQEFGIDASLETVRGAGYRLLPSWEAEELS</sequence>
<feature type="modified residue" description="4-aspartylphosphate" evidence="6">
    <location>
        <position position="52"/>
    </location>
</feature>
<dbReference type="PANTHER" id="PTHR48111:SF31">
    <property type="entry name" value="TRANSCRIPTIONAL REGULATORY PROTEIN YXDJ"/>
    <property type="match status" value="1"/>
</dbReference>
<evidence type="ECO:0000313" key="10">
    <source>
        <dbReference type="EMBL" id="RED60603.1"/>
    </source>
</evidence>
<comment type="caution">
    <text evidence="10">The sequence shown here is derived from an EMBL/GenBank/DDBJ whole genome shotgun (WGS) entry which is preliminary data.</text>
</comment>
<dbReference type="InterPro" id="IPR016032">
    <property type="entry name" value="Sig_transdc_resp-reg_C-effctor"/>
</dbReference>
<dbReference type="Pfam" id="PF00072">
    <property type="entry name" value="Response_reg"/>
    <property type="match status" value="1"/>
</dbReference>
<dbReference type="OrthoDB" id="9790442at2"/>
<dbReference type="InterPro" id="IPR011006">
    <property type="entry name" value="CheY-like_superfamily"/>
</dbReference>
<dbReference type="InterPro" id="IPR001789">
    <property type="entry name" value="Sig_transdc_resp-reg_receiver"/>
</dbReference>
<dbReference type="AlphaFoldDB" id="A0A3D9IFP1"/>
<dbReference type="InterPro" id="IPR001867">
    <property type="entry name" value="OmpR/PhoB-type_DNA-bd"/>
</dbReference>
<dbReference type="PROSITE" id="PS50110">
    <property type="entry name" value="RESPONSE_REGULATORY"/>
    <property type="match status" value="1"/>
</dbReference>
<dbReference type="GO" id="GO:0000156">
    <property type="term" value="F:phosphorelay response regulator activity"/>
    <property type="evidence" value="ECO:0007669"/>
    <property type="project" value="TreeGrafter"/>
</dbReference>
<name>A0A3D9IFP1_9BACL</name>
<dbReference type="EMBL" id="QRDZ01000029">
    <property type="protein sequence ID" value="RED60603.1"/>
    <property type="molecule type" value="Genomic_DNA"/>
</dbReference>
<evidence type="ECO:0000259" key="8">
    <source>
        <dbReference type="PROSITE" id="PS50110"/>
    </source>
</evidence>
<evidence type="ECO:0000256" key="4">
    <source>
        <dbReference type="ARBA" id="ARBA00023125"/>
    </source>
</evidence>
<dbReference type="Proteomes" id="UP000256977">
    <property type="component" value="Unassembled WGS sequence"/>
</dbReference>
<evidence type="ECO:0000259" key="9">
    <source>
        <dbReference type="PROSITE" id="PS51755"/>
    </source>
</evidence>
<dbReference type="Gene3D" id="1.10.10.10">
    <property type="entry name" value="Winged helix-like DNA-binding domain superfamily/Winged helix DNA-binding domain"/>
    <property type="match status" value="1"/>
</dbReference>
<dbReference type="GO" id="GO:0005829">
    <property type="term" value="C:cytosol"/>
    <property type="evidence" value="ECO:0007669"/>
    <property type="project" value="TreeGrafter"/>
</dbReference>
<feature type="domain" description="Response regulatory" evidence="8">
    <location>
        <begin position="3"/>
        <end position="116"/>
    </location>
</feature>
<organism evidence="10 11">
    <name type="scientific">Cohnella phaseoli</name>
    <dbReference type="NCBI Taxonomy" id="456490"/>
    <lineage>
        <taxon>Bacteria</taxon>
        <taxon>Bacillati</taxon>
        <taxon>Bacillota</taxon>
        <taxon>Bacilli</taxon>
        <taxon>Bacillales</taxon>
        <taxon>Paenibacillaceae</taxon>
        <taxon>Cohnella</taxon>
    </lineage>
</organism>
<keyword evidence="2" id="KW-0902">Two-component regulatory system</keyword>
<reference evidence="10 11" key="1">
    <citation type="submission" date="2018-07" db="EMBL/GenBank/DDBJ databases">
        <title>Genomic Encyclopedia of Type Strains, Phase III (KMG-III): the genomes of soil and plant-associated and newly described type strains.</title>
        <authorList>
            <person name="Whitman W."/>
        </authorList>
    </citation>
    <scope>NUCLEOTIDE SEQUENCE [LARGE SCALE GENOMIC DNA]</scope>
    <source>
        <strain evidence="10 11">CECT 7287</strain>
    </source>
</reference>
<evidence type="ECO:0000256" key="7">
    <source>
        <dbReference type="PROSITE-ProRule" id="PRU01091"/>
    </source>
</evidence>
<accession>A0A3D9IFP1</accession>
<feature type="DNA-binding region" description="OmpR/PhoB-type" evidence="7">
    <location>
        <begin position="129"/>
        <end position="227"/>
    </location>
</feature>
<evidence type="ECO:0000256" key="5">
    <source>
        <dbReference type="ARBA" id="ARBA00023163"/>
    </source>
</evidence>
<dbReference type="SMART" id="SM00448">
    <property type="entry name" value="REC"/>
    <property type="match status" value="1"/>
</dbReference>